<evidence type="ECO:0000256" key="1">
    <source>
        <dbReference type="ARBA" id="ARBA00007116"/>
    </source>
</evidence>
<dbReference type="AlphaFoldDB" id="A0A8X8AT67"/>
<dbReference type="GO" id="GO:0000027">
    <property type="term" value="P:ribosomal large subunit assembly"/>
    <property type="evidence" value="ECO:0007669"/>
    <property type="project" value="TreeGrafter"/>
</dbReference>
<sequence>MSAIVGEGLAEWLDKGHRKCLIGQTSFFVLILAQKKPQKKQAYFKRYQVKFRRRREGKTDYRARIRLINQDKNKYNTPKYRYIVRFHVFKYFSERTPSSHFETRDSSLIWNYKYADIEFWRLQARDLLQHLCTGPSLTHQSMSSKEAALLRSVQSDEDVYTFFEPELPSDIYEHLRSSEVGVAVKKRPAFDYMERVQPNINASKVLLSLLFVGADVAQGVGYSTKITHIELVEMAEHRKKLEKMTKPVLDTLRSYQDLHLVCHKHGVMHRDLKPDRWQSVLHGS</sequence>
<dbReference type="InterPro" id="IPR005485">
    <property type="entry name" value="Rbsml_uL18_euk_arch"/>
</dbReference>
<evidence type="ECO:0000256" key="3">
    <source>
        <dbReference type="ARBA" id="ARBA00023274"/>
    </source>
</evidence>
<accession>A0A8X8AT67</accession>
<keyword evidence="3" id="KW-0687">Ribonucleoprotein</keyword>
<dbReference type="Proteomes" id="UP000886595">
    <property type="component" value="Unassembled WGS sequence"/>
</dbReference>
<keyword evidence="5" id="KW-1185">Reference proteome</keyword>
<keyword evidence="2" id="KW-0689">Ribosomal protein</keyword>
<dbReference type="EMBL" id="JAAMPC010000006">
    <property type="protein sequence ID" value="KAG2309882.1"/>
    <property type="molecule type" value="Genomic_DNA"/>
</dbReference>
<comment type="caution">
    <text evidence="4">The sequence shown here is derived from an EMBL/GenBank/DDBJ whole genome shotgun (WGS) entry which is preliminary data.</text>
</comment>
<evidence type="ECO:0000256" key="2">
    <source>
        <dbReference type="ARBA" id="ARBA00022980"/>
    </source>
</evidence>
<gene>
    <name evidence="4" type="ORF">Bca52824_029630</name>
</gene>
<dbReference type="GO" id="GO:0008097">
    <property type="term" value="F:5S rRNA binding"/>
    <property type="evidence" value="ECO:0007669"/>
    <property type="project" value="InterPro"/>
</dbReference>
<dbReference type="PANTHER" id="PTHR23410:SF35">
    <property type="entry name" value="LARGE RIBOSOMAL SUBUNIT PROTEIN UL18Y-RELATED"/>
    <property type="match status" value="1"/>
</dbReference>
<dbReference type="GO" id="GO:0003735">
    <property type="term" value="F:structural constituent of ribosome"/>
    <property type="evidence" value="ECO:0007669"/>
    <property type="project" value="InterPro"/>
</dbReference>
<dbReference type="Pfam" id="PF17144">
    <property type="entry name" value="Ribosomal_L5e"/>
    <property type="match status" value="1"/>
</dbReference>
<dbReference type="GO" id="GO:0006412">
    <property type="term" value="P:translation"/>
    <property type="evidence" value="ECO:0007669"/>
    <property type="project" value="InterPro"/>
</dbReference>
<dbReference type="GO" id="GO:0022625">
    <property type="term" value="C:cytosolic large ribosomal subunit"/>
    <property type="evidence" value="ECO:0007669"/>
    <property type="project" value="TreeGrafter"/>
</dbReference>
<dbReference type="InterPro" id="IPR003337">
    <property type="entry name" value="Trehalose_PPase"/>
</dbReference>
<protein>
    <submittedName>
        <fullName evidence="4">Uncharacterized protein</fullName>
    </submittedName>
</protein>
<evidence type="ECO:0000313" key="5">
    <source>
        <dbReference type="Proteomes" id="UP000886595"/>
    </source>
</evidence>
<dbReference type="GO" id="GO:0005992">
    <property type="term" value="P:trehalose biosynthetic process"/>
    <property type="evidence" value="ECO:0007669"/>
    <property type="project" value="InterPro"/>
</dbReference>
<dbReference type="PRINTS" id="PR00058">
    <property type="entry name" value="RIBOSOMALL5"/>
</dbReference>
<comment type="similarity">
    <text evidence="1">Belongs to the universal ribosomal protein uL18 family.</text>
</comment>
<dbReference type="OrthoDB" id="755951at2759"/>
<organism evidence="4 5">
    <name type="scientific">Brassica carinata</name>
    <name type="common">Ethiopian mustard</name>
    <name type="synonym">Abyssinian cabbage</name>
    <dbReference type="NCBI Taxonomy" id="52824"/>
    <lineage>
        <taxon>Eukaryota</taxon>
        <taxon>Viridiplantae</taxon>
        <taxon>Streptophyta</taxon>
        <taxon>Embryophyta</taxon>
        <taxon>Tracheophyta</taxon>
        <taxon>Spermatophyta</taxon>
        <taxon>Magnoliopsida</taxon>
        <taxon>eudicotyledons</taxon>
        <taxon>Gunneridae</taxon>
        <taxon>Pentapetalae</taxon>
        <taxon>rosids</taxon>
        <taxon>malvids</taxon>
        <taxon>Brassicales</taxon>
        <taxon>Brassicaceae</taxon>
        <taxon>Brassiceae</taxon>
        <taxon>Brassica</taxon>
    </lineage>
</organism>
<evidence type="ECO:0000313" key="4">
    <source>
        <dbReference type="EMBL" id="KAG2309882.1"/>
    </source>
</evidence>
<proteinExistence type="inferred from homology"/>
<reference evidence="4 5" key="1">
    <citation type="submission" date="2020-02" db="EMBL/GenBank/DDBJ databases">
        <authorList>
            <person name="Ma Q."/>
            <person name="Huang Y."/>
            <person name="Song X."/>
            <person name="Pei D."/>
        </authorList>
    </citation>
    <scope>NUCLEOTIDE SEQUENCE [LARGE SCALE GENOMIC DNA]</scope>
    <source>
        <strain evidence="4">Sxm20200214</strain>
        <tissue evidence="4">Leaf</tissue>
    </source>
</reference>
<dbReference type="PANTHER" id="PTHR23410">
    <property type="entry name" value="RIBOSOMAL PROTEIN L5-RELATED"/>
    <property type="match status" value="1"/>
</dbReference>
<dbReference type="SUPFAM" id="SSF53137">
    <property type="entry name" value="Translational machinery components"/>
    <property type="match status" value="1"/>
</dbReference>
<dbReference type="Pfam" id="PF02358">
    <property type="entry name" value="Trehalose_PPase"/>
    <property type="match status" value="1"/>
</dbReference>
<name>A0A8X8AT67_BRACI</name>
<dbReference type="Gene3D" id="3.30.420.100">
    <property type="match status" value="1"/>
</dbReference>